<dbReference type="EMBL" id="BTGU01000023">
    <property type="protein sequence ID" value="GMN46530.1"/>
    <property type="molecule type" value="Genomic_DNA"/>
</dbReference>
<keyword evidence="3" id="KW-1185">Reference proteome</keyword>
<dbReference type="Gene3D" id="1.20.1280.50">
    <property type="match status" value="1"/>
</dbReference>
<dbReference type="SUPFAM" id="SSF52058">
    <property type="entry name" value="L domain-like"/>
    <property type="match status" value="1"/>
</dbReference>
<dbReference type="Pfam" id="PF24758">
    <property type="entry name" value="LRR_At5g56370"/>
    <property type="match status" value="1"/>
</dbReference>
<dbReference type="PROSITE" id="PS50181">
    <property type="entry name" value="FBOX"/>
    <property type="match status" value="1"/>
</dbReference>
<name>A0AA88A7Q0_FICCA</name>
<dbReference type="InterPro" id="IPR050232">
    <property type="entry name" value="FBL13/AtMIF1-like"/>
</dbReference>
<dbReference type="Proteomes" id="UP001187192">
    <property type="component" value="Unassembled WGS sequence"/>
</dbReference>
<dbReference type="InterPro" id="IPR032675">
    <property type="entry name" value="LRR_dom_sf"/>
</dbReference>
<dbReference type="PANTHER" id="PTHR31900">
    <property type="entry name" value="F-BOX/RNI SUPERFAMILY PROTEIN-RELATED"/>
    <property type="match status" value="1"/>
</dbReference>
<dbReference type="InterPro" id="IPR053781">
    <property type="entry name" value="F-box_AtFBL13-like"/>
</dbReference>
<dbReference type="CDD" id="cd22160">
    <property type="entry name" value="F-box_AtFBL13-like"/>
    <property type="match status" value="1"/>
</dbReference>
<accession>A0AA88A7Q0</accession>
<gene>
    <name evidence="2" type="ORF">TIFTF001_015711</name>
</gene>
<dbReference type="SMART" id="SM00256">
    <property type="entry name" value="FBOX"/>
    <property type="match status" value="1"/>
</dbReference>
<dbReference type="SUPFAM" id="SSF81383">
    <property type="entry name" value="F-box domain"/>
    <property type="match status" value="1"/>
</dbReference>
<reference evidence="2" key="1">
    <citation type="submission" date="2023-07" db="EMBL/GenBank/DDBJ databases">
        <title>draft genome sequence of fig (Ficus carica).</title>
        <authorList>
            <person name="Takahashi T."/>
            <person name="Nishimura K."/>
        </authorList>
    </citation>
    <scope>NUCLEOTIDE SEQUENCE</scope>
</reference>
<dbReference type="Pfam" id="PF07723">
    <property type="entry name" value="LRR_2"/>
    <property type="match status" value="1"/>
</dbReference>
<dbReference type="Gene3D" id="3.80.10.10">
    <property type="entry name" value="Ribonuclease Inhibitor"/>
    <property type="match status" value="1"/>
</dbReference>
<dbReference type="InterPro" id="IPR055411">
    <property type="entry name" value="LRR_FXL15/At3g58940/PEG3-like"/>
</dbReference>
<proteinExistence type="predicted"/>
<evidence type="ECO:0000313" key="2">
    <source>
        <dbReference type="EMBL" id="GMN46530.1"/>
    </source>
</evidence>
<protein>
    <recommendedName>
        <fullName evidence="1">F-box domain-containing protein</fullName>
    </recommendedName>
</protein>
<sequence length="504" mass="58430">MARTRKVKTHNKKLADHHEDKLSKLPDDIIHRILSFLPTQTAVKTSILSKQWTRIWASVPTLDCKVYRDHLDITRERFAEFIDNCLKHRDANASITKLHLQVCFLTPEDAVDRWLSCVSEKTVEVLDLCILPSFVQRHRLPQRFYNARSLTVLKLENLKLDQAIDFRISFPSLKSLFLIDVRRMDDQMLHSILAGSPLLEILILQYCLSLSDPLFTSSGLQVLETTFCSYYCPRTFRVSCSSLKSLSFELEDTSDPVIQVLEAKNLESITYDGAEILDQNIAKFADCSKVKSLSISRVSLRDDDKCLEDLVSGLPLLEALEIKHCRMLRAHLRIRSENLKSLFVRDVYRYDTLESEGDLMVFIDTPNLVSFNLNNAKLLKVSMEAPNLLDSTVVLRRNYFSTAVVDDEWHFRLIEFLSQVGCCKNLKLSCFAHETRDLRFPKKVRENVRAPLPNVKNLEIKVQKLESRKLKTKKSVRWMAPFLETLSVKEEPDYERLQRLDFDR</sequence>
<dbReference type="AlphaFoldDB" id="A0AA88A7Q0"/>
<dbReference type="InterPro" id="IPR036047">
    <property type="entry name" value="F-box-like_dom_sf"/>
</dbReference>
<dbReference type="InterPro" id="IPR001810">
    <property type="entry name" value="F-box_dom"/>
</dbReference>
<dbReference type="PANTHER" id="PTHR31900:SF30">
    <property type="entry name" value="SUPERFAMILY PROTEIN, PUTATIVE-RELATED"/>
    <property type="match status" value="1"/>
</dbReference>
<feature type="domain" description="F-box" evidence="1">
    <location>
        <begin position="19"/>
        <end position="70"/>
    </location>
</feature>
<dbReference type="Pfam" id="PF00646">
    <property type="entry name" value="F-box"/>
    <property type="match status" value="1"/>
</dbReference>
<evidence type="ECO:0000313" key="3">
    <source>
        <dbReference type="Proteomes" id="UP001187192"/>
    </source>
</evidence>
<dbReference type="InterPro" id="IPR013101">
    <property type="entry name" value="LRR_PRU1-like"/>
</dbReference>
<organism evidence="2 3">
    <name type="scientific">Ficus carica</name>
    <name type="common">Common fig</name>
    <dbReference type="NCBI Taxonomy" id="3494"/>
    <lineage>
        <taxon>Eukaryota</taxon>
        <taxon>Viridiplantae</taxon>
        <taxon>Streptophyta</taxon>
        <taxon>Embryophyta</taxon>
        <taxon>Tracheophyta</taxon>
        <taxon>Spermatophyta</taxon>
        <taxon>Magnoliopsida</taxon>
        <taxon>eudicotyledons</taxon>
        <taxon>Gunneridae</taxon>
        <taxon>Pentapetalae</taxon>
        <taxon>rosids</taxon>
        <taxon>fabids</taxon>
        <taxon>Rosales</taxon>
        <taxon>Moraceae</taxon>
        <taxon>Ficeae</taxon>
        <taxon>Ficus</taxon>
    </lineage>
</organism>
<comment type="caution">
    <text evidence="2">The sequence shown here is derived from an EMBL/GenBank/DDBJ whole genome shotgun (WGS) entry which is preliminary data.</text>
</comment>
<evidence type="ECO:0000259" key="1">
    <source>
        <dbReference type="PROSITE" id="PS50181"/>
    </source>
</evidence>